<keyword evidence="2" id="KW-1185">Reference proteome</keyword>
<dbReference type="RefSeq" id="WP_255329698.1">
    <property type="nucleotide sequence ID" value="NZ_JAKZEU010000003.1"/>
</dbReference>
<accession>A0ABT1MUZ0</accession>
<dbReference type="SUPFAM" id="SSF88697">
    <property type="entry name" value="PUA domain-like"/>
    <property type="match status" value="1"/>
</dbReference>
<dbReference type="EMBL" id="JAKZEU010000003">
    <property type="protein sequence ID" value="MCQ0970681.1"/>
    <property type="molecule type" value="Genomic_DNA"/>
</dbReference>
<gene>
    <name evidence="1" type="ORF">MLD63_09615</name>
</gene>
<proteinExistence type="predicted"/>
<sequence length="120" mass="13294">MRPARGRGYRDMMNDPVQTLDVVPRLFPAILRGEKTRTIRWREGLIRPGPLRFVSAGASVMAEVTQVTDMPLRAAAAFVGMAAEWPDAVMLGGMREHYPAITLDDVVQVVAFRLTEPEAS</sequence>
<name>A0ABT1MUZ0_9RHOB</name>
<evidence type="ECO:0000313" key="2">
    <source>
        <dbReference type="Proteomes" id="UP001203945"/>
    </source>
</evidence>
<comment type="caution">
    <text evidence="1">The sequence shown here is derived from an EMBL/GenBank/DDBJ whole genome shotgun (WGS) entry which is preliminary data.</text>
</comment>
<protein>
    <recommendedName>
        <fullName evidence="3">ASCH domain-containing protein</fullName>
    </recommendedName>
</protein>
<evidence type="ECO:0000313" key="1">
    <source>
        <dbReference type="EMBL" id="MCQ0970681.1"/>
    </source>
</evidence>
<dbReference type="Proteomes" id="UP001203945">
    <property type="component" value="Unassembled WGS sequence"/>
</dbReference>
<organism evidence="1 2">
    <name type="scientific">Paracoccus albicereus</name>
    <dbReference type="NCBI Taxonomy" id="2922394"/>
    <lineage>
        <taxon>Bacteria</taxon>
        <taxon>Pseudomonadati</taxon>
        <taxon>Pseudomonadota</taxon>
        <taxon>Alphaproteobacteria</taxon>
        <taxon>Rhodobacterales</taxon>
        <taxon>Paracoccaceae</taxon>
        <taxon>Paracoccus</taxon>
    </lineage>
</organism>
<dbReference type="InterPro" id="IPR015947">
    <property type="entry name" value="PUA-like_sf"/>
</dbReference>
<reference evidence="1 2" key="1">
    <citation type="submission" date="2022-03" db="EMBL/GenBank/DDBJ databases">
        <authorList>
            <person name="He Y."/>
        </authorList>
    </citation>
    <scope>NUCLEOTIDE SEQUENCE [LARGE SCALE GENOMIC DNA]</scope>
    <source>
        <strain evidence="1 2">TK19116</strain>
    </source>
</reference>
<evidence type="ECO:0008006" key="3">
    <source>
        <dbReference type="Google" id="ProtNLM"/>
    </source>
</evidence>